<protein>
    <submittedName>
        <fullName evidence="4">CARDB domain-containing protein</fullName>
    </submittedName>
</protein>
<accession>L0GYU0</accession>
<feature type="signal peptide" evidence="2">
    <location>
        <begin position="1"/>
        <end position="24"/>
    </location>
</feature>
<proteinExistence type="predicted"/>
<dbReference type="Pfam" id="PF07705">
    <property type="entry name" value="CARDB"/>
    <property type="match status" value="1"/>
</dbReference>
<evidence type="ECO:0000259" key="3">
    <source>
        <dbReference type="Pfam" id="PF07705"/>
    </source>
</evidence>
<keyword evidence="5" id="KW-1185">Reference proteome</keyword>
<dbReference type="KEGG" id="tmb:Thimo_2240"/>
<dbReference type="EMBL" id="CP003051">
    <property type="protein sequence ID" value="AGA90987.1"/>
    <property type="molecule type" value="Genomic_DNA"/>
</dbReference>
<dbReference type="InterPro" id="IPR013783">
    <property type="entry name" value="Ig-like_fold"/>
</dbReference>
<evidence type="ECO:0000313" key="5">
    <source>
        <dbReference type="Proteomes" id="UP000010816"/>
    </source>
</evidence>
<reference evidence="4 5" key="1">
    <citation type="submission" date="2011-09" db="EMBL/GenBank/DDBJ databases">
        <title>Complete sequence of chromosome of Thioflavicoccus mobilis 8321.</title>
        <authorList>
            <consortium name="US DOE Joint Genome Institute"/>
            <person name="Lucas S."/>
            <person name="Han J."/>
            <person name="Lapidus A."/>
            <person name="Cheng J.-F."/>
            <person name="Goodwin L."/>
            <person name="Pitluck S."/>
            <person name="Peters L."/>
            <person name="Ovchinnikova G."/>
            <person name="Lu M."/>
            <person name="Detter J.C."/>
            <person name="Han C."/>
            <person name="Tapia R."/>
            <person name="Land M."/>
            <person name="Hauser L."/>
            <person name="Kyrpides N."/>
            <person name="Ivanova N."/>
            <person name="Pagani I."/>
            <person name="Vogl K."/>
            <person name="Liu Z."/>
            <person name="Imhoff J."/>
            <person name="Thiel V."/>
            <person name="Frigaard N.-U."/>
            <person name="Bryant D."/>
            <person name="Woyke T."/>
        </authorList>
    </citation>
    <scope>NUCLEOTIDE SEQUENCE [LARGE SCALE GENOMIC DNA]</scope>
    <source>
        <strain evidence="4 5">8321</strain>
    </source>
</reference>
<dbReference type="HOGENOM" id="CLU_749917_0_0_6"/>
<keyword evidence="2" id="KW-0732">Signal</keyword>
<feature type="chain" id="PRO_5003943537" evidence="2">
    <location>
        <begin position="25"/>
        <end position="369"/>
    </location>
</feature>
<sequence>MFPMHRTLPRLALLATLTTGSAGAEGQGPPSEAATNPQPAPMMRLAPAGNAARLPAAHSGLAAPAAPVVAPERLRGVIPIRPMLRRPDLVVSISATPKAAAGTDLPVTVTVTNKGTIKTLGTAEGPVNRAYMVDLVWSLDSNIPAETAVQPAYQGLTKDDFVEDMLIMGGRISNTKSIAPGASVTYTLAAYVPKGIAPGTYWLGAYADSIERVAESNEANNTTARQVAIGTAPGTANTLPPGVDYWIMPWAVGNTPLYKIKASGFTDYTDGLSGRAMTDAPFGARLGFRSGYDSRLPTAKLAYYRWQYRPVGGVWTEFTETIGAHYERKEGSKVTFPVYVLGPKPVNGNILYEFRPKKPPFSEPGVTFS</sequence>
<evidence type="ECO:0000256" key="2">
    <source>
        <dbReference type="SAM" id="SignalP"/>
    </source>
</evidence>
<gene>
    <name evidence="4" type="ORF">Thimo_2240</name>
</gene>
<organism evidence="4 5">
    <name type="scientific">Thioflavicoccus mobilis 8321</name>
    <dbReference type="NCBI Taxonomy" id="765912"/>
    <lineage>
        <taxon>Bacteria</taxon>
        <taxon>Pseudomonadati</taxon>
        <taxon>Pseudomonadota</taxon>
        <taxon>Gammaproteobacteria</taxon>
        <taxon>Chromatiales</taxon>
        <taxon>Chromatiaceae</taxon>
        <taxon>Thioflavicoccus</taxon>
    </lineage>
</organism>
<dbReference type="InterPro" id="IPR011635">
    <property type="entry name" value="CARDB"/>
</dbReference>
<dbReference type="AlphaFoldDB" id="L0GYU0"/>
<evidence type="ECO:0000256" key="1">
    <source>
        <dbReference type="SAM" id="MobiDB-lite"/>
    </source>
</evidence>
<dbReference type="eggNOG" id="COG1572">
    <property type="taxonomic scope" value="Bacteria"/>
</dbReference>
<dbReference type="Proteomes" id="UP000010816">
    <property type="component" value="Chromosome"/>
</dbReference>
<name>L0GYU0_9GAMM</name>
<evidence type="ECO:0000313" key="4">
    <source>
        <dbReference type="EMBL" id="AGA90987.1"/>
    </source>
</evidence>
<feature type="domain" description="CARDB" evidence="3">
    <location>
        <begin position="176"/>
        <end position="224"/>
    </location>
</feature>
<dbReference type="Gene3D" id="2.60.40.10">
    <property type="entry name" value="Immunoglobulins"/>
    <property type="match status" value="1"/>
</dbReference>
<feature type="region of interest" description="Disordered" evidence="1">
    <location>
        <begin position="20"/>
        <end position="42"/>
    </location>
</feature>